<organism evidence="2 3">
    <name type="scientific">Rotaria magnacalcarata</name>
    <dbReference type="NCBI Taxonomy" id="392030"/>
    <lineage>
        <taxon>Eukaryota</taxon>
        <taxon>Metazoa</taxon>
        <taxon>Spiralia</taxon>
        <taxon>Gnathifera</taxon>
        <taxon>Rotifera</taxon>
        <taxon>Eurotatoria</taxon>
        <taxon>Bdelloidea</taxon>
        <taxon>Philodinida</taxon>
        <taxon>Philodinidae</taxon>
        <taxon>Rotaria</taxon>
    </lineage>
</organism>
<evidence type="ECO:0000256" key="1">
    <source>
        <dbReference type="SAM" id="MobiDB-lite"/>
    </source>
</evidence>
<accession>A0A819U652</accession>
<sequence>MLSTIPNSSPENNVETENNAVTKTFAGTESHIKLPCSNTLQLQPNALDSKNGIRSMLAPEVVTENSPISPDVTTQQPNATLNKHNNISNTGAQENASSNSLATLPSEAIVSSSHASKSPPTFTD</sequence>
<dbReference type="AlphaFoldDB" id="A0A819U652"/>
<reference evidence="2" key="1">
    <citation type="submission" date="2021-02" db="EMBL/GenBank/DDBJ databases">
        <authorList>
            <person name="Nowell W R."/>
        </authorList>
    </citation>
    <scope>NUCLEOTIDE SEQUENCE</scope>
</reference>
<proteinExistence type="predicted"/>
<comment type="caution">
    <text evidence="2">The sequence shown here is derived from an EMBL/GenBank/DDBJ whole genome shotgun (WGS) entry which is preliminary data.</text>
</comment>
<feature type="region of interest" description="Disordered" evidence="1">
    <location>
        <begin position="64"/>
        <end position="124"/>
    </location>
</feature>
<protein>
    <submittedName>
        <fullName evidence="2">Uncharacterized protein</fullName>
    </submittedName>
</protein>
<dbReference type="EMBL" id="CAJOBG010003663">
    <property type="protein sequence ID" value="CAF4074980.1"/>
    <property type="molecule type" value="Genomic_DNA"/>
</dbReference>
<keyword evidence="3" id="KW-1185">Reference proteome</keyword>
<evidence type="ECO:0000313" key="3">
    <source>
        <dbReference type="Proteomes" id="UP000663866"/>
    </source>
</evidence>
<feature type="non-terminal residue" evidence="2">
    <location>
        <position position="124"/>
    </location>
</feature>
<feature type="compositionally biased region" description="Low complexity" evidence="1">
    <location>
        <begin position="11"/>
        <end position="22"/>
    </location>
</feature>
<feature type="compositionally biased region" description="Polar residues" evidence="1">
    <location>
        <begin position="1"/>
        <end position="10"/>
    </location>
</feature>
<name>A0A819U652_9BILA</name>
<evidence type="ECO:0000313" key="2">
    <source>
        <dbReference type="EMBL" id="CAF4074980.1"/>
    </source>
</evidence>
<dbReference type="Proteomes" id="UP000663866">
    <property type="component" value="Unassembled WGS sequence"/>
</dbReference>
<gene>
    <name evidence="2" type="ORF">OVN521_LOCUS19420</name>
</gene>
<feature type="region of interest" description="Disordered" evidence="1">
    <location>
        <begin position="1"/>
        <end position="22"/>
    </location>
</feature>